<keyword evidence="2" id="KW-1185">Reference proteome</keyword>
<evidence type="ECO:0000313" key="1">
    <source>
        <dbReference type="EMBL" id="RKG85915.1"/>
    </source>
</evidence>
<gene>
    <name evidence="1" type="ORF">D7V88_18845</name>
</gene>
<dbReference type="EMBL" id="RAVZ01000123">
    <property type="protein sequence ID" value="RKG85915.1"/>
    <property type="molecule type" value="Genomic_DNA"/>
</dbReference>
<proteinExistence type="predicted"/>
<sequence>MAHLSKEIPRDQWASYLADISRRVRNERVRVESITMESLSLDTGDQDIARSLPLVEISLEQKGSDSGAVQIIAGHDDDVITHRVLEPERISAELDADSGALECLEIAERGSGKLLIFFERALDVDGPSIRA</sequence>
<protein>
    <submittedName>
        <fullName evidence="1">Uncharacterized protein</fullName>
    </submittedName>
</protein>
<dbReference type="AlphaFoldDB" id="A0A3A8IRK8"/>
<organism evidence="1 2">
    <name type="scientific">Corallococcus terminator</name>
    <dbReference type="NCBI Taxonomy" id="2316733"/>
    <lineage>
        <taxon>Bacteria</taxon>
        <taxon>Pseudomonadati</taxon>
        <taxon>Myxococcota</taxon>
        <taxon>Myxococcia</taxon>
        <taxon>Myxococcales</taxon>
        <taxon>Cystobacterineae</taxon>
        <taxon>Myxococcaceae</taxon>
        <taxon>Corallococcus</taxon>
    </lineage>
</organism>
<dbReference type="Pfam" id="PF17269">
    <property type="entry name" value="DUF5335"/>
    <property type="match status" value="1"/>
</dbReference>
<dbReference type="Proteomes" id="UP000268094">
    <property type="component" value="Unassembled WGS sequence"/>
</dbReference>
<dbReference type="InterPro" id="IPR035223">
    <property type="entry name" value="DUF5335"/>
</dbReference>
<dbReference type="OrthoDB" id="5519078at2"/>
<dbReference type="RefSeq" id="WP_120542037.1">
    <property type="nucleotide sequence ID" value="NZ_RAVZ01000123.1"/>
</dbReference>
<accession>A0A3A8IRK8</accession>
<comment type="caution">
    <text evidence="1">The sequence shown here is derived from an EMBL/GenBank/DDBJ whole genome shotgun (WGS) entry which is preliminary data.</text>
</comment>
<evidence type="ECO:0000313" key="2">
    <source>
        <dbReference type="Proteomes" id="UP000268094"/>
    </source>
</evidence>
<reference evidence="2" key="1">
    <citation type="submission" date="2018-09" db="EMBL/GenBank/DDBJ databases">
        <authorList>
            <person name="Livingstone P.G."/>
            <person name="Whitworth D.E."/>
        </authorList>
    </citation>
    <scope>NUCLEOTIDE SEQUENCE [LARGE SCALE GENOMIC DNA]</scope>
    <source>
        <strain evidence="2">CA054A</strain>
    </source>
</reference>
<name>A0A3A8IRK8_9BACT</name>